<feature type="signal peptide" evidence="1">
    <location>
        <begin position="1"/>
        <end position="20"/>
    </location>
</feature>
<sequence>MKRTMLALAGALLLATGAGAGAMGGERLSPWVSAWSTGLVSADADKPPPFPEGPFTIREVVRLTAGGPRVRLRLSNAFGTTPLRIDAAHVALSVAPESAAIVAGSDRKATFDGRERVIIPPGAVWLSDPIALPVKALDRLAVSLVLPQAPGLSTQHRSARTTTYLAAGATPAAADLPGAATTLMWLQLAGVEVDNAKVSAVATFGDSITDGAGAGVNRYERWPDVLAERLRADPGTRGLSVINAGVGANRLLKDGSSPSGLARLDRDVFSQPGVTTLIVLIGVNDIGMLSREGPVTAEGRQAVVEGLKAGYRQVIERAHGLGIRVVGATILPFGGTKTYRSDADADADRQAVNAWIRTSGAFDAVVDFDAATRDPAHPERLKAEYDSGDLLHPSPAGYRAMAAAIPLSILTPAKGR</sequence>
<dbReference type="CDD" id="cd01830">
    <property type="entry name" value="XynE_like"/>
    <property type="match status" value="1"/>
</dbReference>
<protein>
    <submittedName>
        <fullName evidence="3">SGNH/GDSL hydrolase family protein</fullName>
    </submittedName>
</protein>
<dbReference type="GO" id="GO:0016787">
    <property type="term" value="F:hydrolase activity"/>
    <property type="evidence" value="ECO:0007669"/>
    <property type="project" value="UniProtKB-KW"/>
</dbReference>
<evidence type="ECO:0000313" key="4">
    <source>
        <dbReference type="Proteomes" id="UP001057520"/>
    </source>
</evidence>
<feature type="domain" description="SGNH hydrolase-type esterase" evidence="2">
    <location>
        <begin position="204"/>
        <end position="400"/>
    </location>
</feature>
<dbReference type="InterPro" id="IPR013830">
    <property type="entry name" value="SGNH_hydro"/>
</dbReference>
<dbReference type="InterPro" id="IPR036514">
    <property type="entry name" value="SGNH_hydro_sf"/>
</dbReference>
<name>A0ABY4ZWG7_9CAUL</name>
<keyword evidence="3" id="KW-0378">Hydrolase</keyword>
<keyword evidence="4" id="KW-1185">Reference proteome</keyword>
<gene>
    <name evidence="3" type="ORF">MZV50_06045</name>
</gene>
<evidence type="ECO:0000259" key="2">
    <source>
        <dbReference type="Pfam" id="PF13472"/>
    </source>
</evidence>
<dbReference type="PANTHER" id="PTHR43784">
    <property type="entry name" value="GDSL-LIKE LIPASE/ACYLHYDROLASE, PUTATIVE (AFU_ORTHOLOGUE AFUA_2G00820)-RELATED"/>
    <property type="match status" value="1"/>
</dbReference>
<organism evidence="3 4">
    <name type="scientific">Caulobacter segnis</name>
    <dbReference type="NCBI Taxonomy" id="88688"/>
    <lineage>
        <taxon>Bacteria</taxon>
        <taxon>Pseudomonadati</taxon>
        <taxon>Pseudomonadota</taxon>
        <taxon>Alphaproteobacteria</taxon>
        <taxon>Caulobacterales</taxon>
        <taxon>Caulobacteraceae</taxon>
        <taxon>Caulobacter</taxon>
    </lineage>
</organism>
<dbReference type="PANTHER" id="PTHR43784:SF2">
    <property type="entry name" value="GDSL-LIKE LIPASE_ACYLHYDROLASE, PUTATIVE (AFU_ORTHOLOGUE AFUA_2G00820)-RELATED"/>
    <property type="match status" value="1"/>
</dbReference>
<dbReference type="EMBL" id="CP096040">
    <property type="protein sequence ID" value="USQ97111.1"/>
    <property type="molecule type" value="Genomic_DNA"/>
</dbReference>
<evidence type="ECO:0000256" key="1">
    <source>
        <dbReference type="SAM" id="SignalP"/>
    </source>
</evidence>
<accession>A0ABY4ZWG7</accession>
<keyword evidence="1" id="KW-0732">Signal</keyword>
<feature type="chain" id="PRO_5046093414" evidence="1">
    <location>
        <begin position="21"/>
        <end position="416"/>
    </location>
</feature>
<dbReference type="Proteomes" id="UP001057520">
    <property type="component" value="Chromosome"/>
</dbReference>
<proteinExistence type="predicted"/>
<dbReference type="Pfam" id="PF13472">
    <property type="entry name" value="Lipase_GDSL_2"/>
    <property type="match status" value="1"/>
</dbReference>
<dbReference type="SUPFAM" id="SSF52266">
    <property type="entry name" value="SGNH hydrolase"/>
    <property type="match status" value="1"/>
</dbReference>
<dbReference type="InterPro" id="IPR053140">
    <property type="entry name" value="GDSL_Rv0518-like"/>
</dbReference>
<dbReference type="Gene3D" id="3.40.50.1110">
    <property type="entry name" value="SGNH hydrolase"/>
    <property type="match status" value="1"/>
</dbReference>
<reference evidence="3 4" key="1">
    <citation type="submission" date="2022-04" db="EMBL/GenBank/DDBJ databases">
        <title>Genome sequence of soybean root-associated Caulobacter segnis RL271.</title>
        <authorList>
            <person name="Longley R."/>
            <person name="Bonito G."/>
            <person name="Trigodet F."/>
            <person name="Crosson S."/>
            <person name="Fiebig A."/>
        </authorList>
    </citation>
    <scope>NUCLEOTIDE SEQUENCE [LARGE SCALE GENOMIC DNA]</scope>
    <source>
        <strain evidence="3 4">RL271</strain>
    </source>
</reference>
<evidence type="ECO:0000313" key="3">
    <source>
        <dbReference type="EMBL" id="USQ97111.1"/>
    </source>
</evidence>